<comment type="caution">
    <text evidence="10">The sequence shown here is derived from an EMBL/GenBank/DDBJ whole genome shotgun (WGS) entry which is preliminary data.</text>
</comment>
<evidence type="ECO:0000313" key="11">
    <source>
        <dbReference type="Proteomes" id="UP000826234"/>
    </source>
</evidence>
<dbReference type="PANTHER" id="PTHR15995">
    <property type="entry name" value="PROTEIN ZWILCH HOMOLOG"/>
    <property type="match status" value="1"/>
</dbReference>
<gene>
    <name evidence="10" type="ORF">JD844_014704</name>
</gene>
<evidence type="ECO:0000256" key="4">
    <source>
        <dbReference type="ARBA" id="ARBA00022618"/>
    </source>
</evidence>
<evidence type="ECO:0000256" key="8">
    <source>
        <dbReference type="ARBA" id="ARBA00023328"/>
    </source>
</evidence>
<evidence type="ECO:0000313" key="10">
    <source>
        <dbReference type="EMBL" id="KAH0620102.1"/>
    </source>
</evidence>
<dbReference type="Proteomes" id="UP000826234">
    <property type="component" value="Unassembled WGS sequence"/>
</dbReference>
<keyword evidence="7 9" id="KW-0131">Cell cycle</keyword>
<evidence type="ECO:0000256" key="2">
    <source>
        <dbReference type="ARBA" id="ARBA00009062"/>
    </source>
</evidence>
<dbReference type="Gene3D" id="6.20.270.10">
    <property type="match status" value="1"/>
</dbReference>
<evidence type="ECO:0000256" key="7">
    <source>
        <dbReference type="ARBA" id="ARBA00023306"/>
    </source>
</evidence>
<keyword evidence="8 9" id="KW-0137">Centromere</keyword>
<reference evidence="10 11" key="1">
    <citation type="journal article" date="2022" name="Gigascience">
        <title>A chromosome-level genome assembly and annotation of the desert horned lizard, Phrynosoma platyrhinos, provides insight into chromosomal rearrangements among reptiles.</title>
        <authorList>
            <person name="Koochekian N."/>
            <person name="Ascanio A."/>
            <person name="Farleigh K."/>
            <person name="Card D.C."/>
            <person name="Schield D.R."/>
            <person name="Castoe T.A."/>
            <person name="Jezkova T."/>
        </authorList>
    </citation>
    <scope>NUCLEOTIDE SEQUENCE [LARGE SCALE GENOMIC DNA]</scope>
    <source>
        <strain evidence="10">NK-2021</strain>
    </source>
</reference>
<dbReference type="PANTHER" id="PTHR15995:SF1">
    <property type="entry name" value="PROTEIN ZWILCH HOMOLOG"/>
    <property type="match status" value="1"/>
</dbReference>
<name>A0ABQ7SS43_PHRPL</name>
<evidence type="ECO:0000256" key="3">
    <source>
        <dbReference type="ARBA" id="ARBA00022454"/>
    </source>
</evidence>
<comment type="subcellular location">
    <subcellularLocation>
        <location evidence="1 9">Chromosome</location>
        <location evidence="1 9">Centromere</location>
        <location evidence="1 9">Kinetochore</location>
    </subcellularLocation>
</comment>
<keyword evidence="4 9" id="KW-0132">Cell division</keyword>
<proteinExistence type="inferred from homology"/>
<dbReference type="Gene3D" id="1.20.58.730">
    <property type="match status" value="1"/>
</dbReference>
<protein>
    <recommendedName>
        <fullName evidence="9">Protein zwilch</fullName>
    </recommendedName>
</protein>
<dbReference type="InterPro" id="IPR018630">
    <property type="entry name" value="Zwilch"/>
</dbReference>
<dbReference type="Gene3D" id="2.20.25.230">
    <property type="match status" value="1"/>
</dbReference>
<evidence type="ECO:0000256" key="1">
    <source>
        <dbReference type="ARBA" id="ARBA00004629"/>
    </source>
</evidence>
<dbReference type="Gene3D" id="1.10.287.1880">
    <property type="match status" value="1"/>
</dbReference>
<keyword evidence="6 9" id="KW-0995">Kinetochore</keyword>
<keyword evidence="11" id="KW-1185">Reference proteome</keyword>
<keyword evidence="3 9" id="KW-0158">Chromosome</keyword>
<sequence length="607" mass="69051">MADRPLQEAVPRFCRFLQQVYDEGKKNATKGQCIFEMDVQGYLNGDGGASPLENFWNKSDEIIILEKVNPCEETSKLEDQQVDDASVSLAFPKENSSALALPVSRARQLISFYTMSQNPNMSHLKLERNNAASLPPVWVRCDSSDPKQTIWMGAEPLSTGNNPEGIILHTVTCVGPVSKKKYSADMEKMKENHRMRHHSSDLTIRGFARYEFLETTSLGSLSLEDTLAPLERNIYADFTWNNVTKILQTPPLTSVAILKVQMASGSTLSSVYELNRELQFLLSLAESLKTGTTDWPKRLGQKPAIELVQNLLKDLKDEVDGLKIPNKNDSESPQDNITAVYGSMKALFSWRGDLDFVEQLWSFFSSCFPFLFQDIASYEELVTCFTLVMKSLQCGELQAPVHQGNNSLLSKLIRQSYHGNVETISLSGDTPVRMLLEIGVDKLKRDYVSYFVGKELATRIHLDYFMSMSVDLQEQVHRVQKLHHMLEIVHNCVELLKLEQENLIFLTQSCINYYKEKPLNEKHVFQLPVKTAFVKEFYQNAYPQVWRVEISSGQGQKKVRTMWQFSTNPPTEQINSSRIGLLDDTDICGNKEEVCFITMTECCPVYF</sequence>
<accession>A0ABQ7SS43</accession>
<comment type="subunit">
    <text evidence="9">Component of the RZZ complex.</text>
</comment>
<comment type="similarity">
    <text evidence="2 9">Belongs to the ZWILCH family.</text>
</comment>
<comment type="function">
    <text evidence="9">Essential component of the mitotic checkpoint, which prevents cells from prematurely exiting mitosis. Required for the assembly of the dynein-dynactin and MAD1-MAD2 complexes onto kinetochores. Its function related to the spindle assembly machinery is proposed to depend on its association in the mitotic RZZ complex.</text>
</comment>
<organism evidence="10 11">
    <name type="scientific">Phrynosoma platyrhinos</name>
    <name type="common">Desert horned lizard</name>
    <dbReference type="NCBI Taxonomy" id="52577"/>
    <lineage>
        <taxon>Eukaryota</taxon>
        <taxon>Metazoa</taxon>
        <taxon>Chordata</taxon>
        <taxon>Craniata</taxon>
        <taxon>Vertebrata</taxon>
        <taxon>Euteleostomi</taxon>
        <taxon>Lepidosauria</taxon>
        <taxon>Squamata</taxon>
        <taxon>Bifurcata</taxon>
        <taxon>Unidentata</taxon>
        <taxon>Episquamata</taxon>
        <taxon>Toxicofera</taxon>
        <taxon>Iguania</taxon>
        <taxon>Phrynosomatidae</taxon>
        <taxon>Phrynosomatinae</taxon>
        <taxon>Phrynosoma</taxon>
    </lineage>
</organism>
<keyword evidence="5 9" id="KW-0498">Mitosis</keyword>
<dbReference type="Pfam" id="PF09817">
    <property type="entry name" value="Zwilch"/>
    <property type="match status" value="1"/>
</dbReference>
<dbReference type="Gene3D" id="6.10.140.520">
    <property type="match status" value="1"/>
</dbReference>
<evidence type="ECO:0000256" key="5">
    <source>
        <dbReference type="ARBA" id="ARBA00022776"/>
    </source>
</evidence>
<evidence type="ECO:0000256" key="6">
    <source>
        <dbReference type="ARBA" id="ARBA00022838"/>
    </source>
</evidence>
<evidence type="ECO:0000256" key="9">
    <source>
        <dbReference type="RuleBase" id="RU369076"/>
    </source>
</evidence>
<dbReference type="EMBL" id="JAIPUX010003439">
    <property type="protein sequence ID" value="KAH0620102.1"/>
    <property type="molecule type" value="Genomic_DNA"/>
</dbReference>